<dbReference type="AlphaFoldDB" id="D5HCF6"/>
<comment type="catalytic activity">
    <reaction evidence="3">
        <text>N(6)-acetyl-L-lysyl-[protein] + NAD(+) + H2O = 2''-O-acetyl-ADP-D-ribose + nicotinamide + L-lysyl-[protein]</text>
        <dbReference type="Rhea" id="RHEA:43636"/>
        <dbReference type="Rhea" id="RHEA-COMP:9752"/>
        <dbReference type="Rhea" id="RHEA-COMP:10731"/>
        <dbReference type="ChEBI" id="CHEBI:15377"/>
        <dbReference type="ChEBI" id="CHEBI:17154"/>
        <dbReference type="ChEBI" id="CHEBI:29969"/>
        <dbReference type="ChEBI" id="CHEBI:57540"/>
        <dbReference type="ChEBI" id="CHEBI:61930"/>
        <dbReference type="ChEBI" id="CHEBI:83767"/>
        <dbReference type="EC" id="2.3.1.286"/>
    </reaction>
</comment>
<proteinExistence type="inferred from homology"/>
<feature type="binding site" evidence="3">
    <location>
        <position position="243"/>
    </location>
    <ligand>
        <name>NAD(+)</name>
        <dbReference type="ChEBI" id="CHEBI:57540"/>
    </ligand>
</feature>
<dbReference type="NCBIfam" id="NF001753">
    <property type="entry name" value="PRK00481.1-3"/>
    <property type="match status" value="1"/>
</dbReference>
<feature type="active site" description="Proton acceptor" evidence="3 4">
    <location>
        <position position="127"/>
    </location>
</feature>
<dbReference type="PROSITE" id="PS50305">
    <property type="entry name" value="SIRTUIN"/>
    <property type="match status" value="1"/>
</dbReference>
<gene>
    <name evidence="6" type="primary">npdA</name>
    <name evidence="3" type="synonym">cobB</name>
    <name evidence="6" type="ordered locus">SRM_02790</name>
</gene>
<dbReference type="PATRIC" id="fig|761659.10.peg.3045"/>
<dbReference type="InterPro" id="IPR003000">
    <property type="entry name" value="Sirtuin"/>
</dbReference>
<dbReference type="EC" id="2.3.1.286" evidence="3"/>
<dbReference type="GO" id="GO:0036054">
    <property type="term" value="F:protein-malonyllysine demalonylase activity"/>
    <property type="evidence" value="ECO:0007669"/>
    <property type="project" value="InterPro"/>
</dbReference>
<dbReference type="KEGG" id="srm:SRM_02790"/>
<comment type="catalytic activity">
    <reaction evidence="3">
        <text>N(6)-succinyl-L-lysyl-[protein] + NAD(+) + H2O = 2''-O-succinyl-ADP-D-ribose + nicotinamide + L-lysyl-[protein]</text>
        <dbReference type="Rhea" id="RHEA:47668"/>
        <dbReference type="Rhea" id="RHEA-COMP:9752"/>
        <dbReference type="Rhea" id="RHEA-COMP:11877"/>
        <dbReference type="ChEBI" id="CHEBI:15377"/>
        <dbReference type="ChEBI" id="CHEBI:17154"/>
        <dbReference type="ChEBI" id="CHEBI:29969"/>
        <dbReference type="ChEBI" id="CHEBI:57540"/>
        <dbReference type="ChEBI" id="CHEBI:87830"/>
        <dbReference type="ChEBI" id="CHEBI:87832"/>
    </reaction>
</comment>
<dbReference type="EMBL" id="FP565814">
    <property type="protein sequence ID" value="CBH25711.1"/>
    <property type="molecule type" value="Genomic_DNA"/>
</dbReference>
<comment type="subcellular location">
    <subcellularLocation>
        <location evidence="3">Cytoplasm</location>
    </subcellularLocation>
</comment>
<dbReference type="GO" id="GO:0036055">
    <property type="term" value="F:protein-succinyllysine desuccinylase activity"/>
    <property type="evidence" value="ECO:0007669"/>
    <property type="project" value="UniProtKB-UniRule"/>
</dbReference>
<dbReference type="GO" id="GO:0008270">
    <property type="term" value="F:zinc ion binding"/>
    <property type="evidence" value="ECO:0007669"/>
    <property type="project" value="UniProtKB-UniRule"/>
</dbReference>
<comment type="cofactor">
    <cofactor evidence="3">
        <name>Zn(2+)</name>
        <dbReference type="ChEBI" id="CHEBI:29105"/>
    </cofactor>
    <text evidence="3">Binds 1 zinc ion per subunit.</text>
</comment>
<keyword evidence="3 4" id="KW-0862">Zinc</keyword>
<sequence length="260" mass="27778">MHSSLRRPMPDFSDTLVDRLVEAGHVAVLTGAGISAESGIPTFRDPGGLWEEFDPQELANVEAFLDNPELVQGWYRHRREVVEDAAPNAGHHALADLEAHVPSMAVVTQNVDDLHNRAETSTVIELHGNITDNYCMDCERAVGTAAVDAAIQDGEPARCPDCGGLVRPDVVWFGEMLPPDAMEQADATTEQADVFLSVGTSAVVYPAARLPVAAREQGAYVAEVNPDTTGVTDDVHETIQGPAGDVLPALVDAVAARQRP</sequence>
<dbReference type="Pfam" id="PF02146">
    <property type="entry name" value="SIR2"/>
    <property type="match status" value="1"/>
</dbReference>
<feature type="binding site" evidence="3 4">
    <location>
        <position position="138"/>
    </location>
    <ligand>
        <name>Zn(2+)</name>
        <dbReference type="ChEBI" id="CHEBI:29105"/>
    </ligand>
</feature>
<feature type="binding site" evidence="3">
    <location>
        <position position="75"/>
    </location>
    <ligand>
        <name>substrate</name>
    </ligand>
</feature>
<dbReference type="InterPro" id="IPR026590">
    <property type="entry name" value="Ssirtuin_cat_dom"/>
</dbReference>
<dbReference type="PANTHER" id="PTHR11085:SF4">
    <property type="entry name" value="NAD-DEPENDENT PROTEIN DEACYLASE"/>
    <property type="match status" value="1"/>
</dbReference>
<dbReference type="CDD" id="cd01412">
    <property type="entry name" value="SIRT5_Af1_CobB"/>
    <property type="match status" value="1"/>
</dbReference>
<dbReference type="InterPro" id="IPR029035">
    <property type="entry name" value="DHS-like_NAD/FAD-binding_dom"/>
</dbReference>
<dbReference type="InterPro" id="IPR027546">
    <property type="entry name" value="Sirtuin_class_III"/>
</dbReference>
<dbReference type="InterPro" id="IPR026591">
    <property type="entry name" value="Sirtuin_cat_small_dom_sf"/>
</dbReference>
<reference evidence="7" key="2">
    <citation type="submission" date="2010-04" db="EMBL/GenBank/DDBJ databases">
        <title>Genome sequence of Salinibacter ruber M8.</title>
        <authorList>
            <consortium name="Genoscope"/>
        </authorList>
    </citation>
    <scope>NUCLEOTIDE SEQUENCE [LARGE SCALE GENOMIC DNA]</scope>
    <source>
        <strain evidence="7">M8</strain>
    </source>
</reference>
<feature type="binding site" evidence="3 4">
    <location>
        <position position="159"/>
    </location>
    <ligand>
        <name>Zn(2+)</name>
        <dbReference type="ChEBI" id="CHEBI:29105"/>
    </ligand>
</feature>
<feature type="binding site" evidence="3 4">
    <location>
        <position position="135"/>
    </location>
    <ligand>
        <name>Zn(2+)</name>
        <dbReference type="ChEBI" id="CHEBI:29105"/>
    </ligand>
</feature>
<evidence type="ECO:0000256" key="1">
    <source>
        <dbReference type="ARBA" id="ARBA00022679"/>
    </source>
</evidence>
<reference evidence="6 7" key="1">
    <citation type="journal article" date="2010" name="ISME J.">
        <title>Fine-scale evolution: genomic, phenotypic and ecological differentiation in two coexisting Salinibacter ruber strains.</title>
        <authorList>
            <person name="Pena A."/>
            <person name="Teeling H."/>
            <person name="Huerta-Cepas J."/>
            <person name="Santos F."/>
            <person name="Yarza P."/>
            <person name="Brito-Echeverria J."/>
            <person name="Lucio M."/>
            <person name="Schmitt-Kopplin P."/>
            <person name="Meseguer I."/>
            <person name="Schenowitz C."/>
            <person name="Dossat C."/>
            <person name="Barbe V."/>
            <person name="Dopazo J."/>
            <person name="Rossello-Mora R."/>
            <person name="Schuler M."/>
            <person name="Glockner F.O."/>
            <person name="Amann R."/>
            <person name="Gabaldon T."/>
            <person name="Anton J."/>
        </authorList>
    </citation>
    <scope>NUCLEOTIDE SEQUENCE [LARGE SCALE GENOMIC DNA]</scope>
    <source>
        <strain evidence="6 7">M8</strain>
    </source>
</reference>
<feature type="binding site" evidence="3">
    <location>
        <begin position="199"/>
        <end position="201"/>
    </location>
    <ligand>
        <name>NAD(+)</name>
        <dbReference type="ChEBI" id="CHEBI:57540"/>
    </ligand>
</feature>
<dbReference type="GO" id="GO:0070403">
    <property type="term" value="F:NAD+ binding"/>
    <property type="evidence" value="ECO:0007669"/>
    <property type="project" value="UniProtKB-UniRule"/>
</dbReference>
<accession>D5HCF6</accession>
<evidence type="ECO:0000256" key="4">
    <source>
        <dbReference type="PROSITE-ProRule" id="PRU00236"/>
    </source>
</evidence>
<dbReference type="PANTHER" id="PTHR11085">
    <property type="entry name" value="NAD-DEPENDENT PROTEIN DEACYLASE SIRTUIN-5, MITOCHONDRIAL-RELATED"/>
    <property type="match status" value="1"/>
</dbReference>
<organism evidence="6 7">
    <name type="scientific">Salinibacter ruber (strain M8)</name>
    <dbReference type="NCBI Taxonomy" id="761659"/>
    <lineage>
        <taxon>Bacteria</taxon>
        <taxon>Pseudomonadati</taxon>
        <taxon>Rhodothermota</taxon>
        <taxon>Rhodothermia</taxon>
        <taxon>Rhodothermales</taxon>
        <taxon>Salinibacteraceae</taxon>
        <taxon>Salinibacter</taxon>
    </lineage>
</organism>
<comment type="function">
    <text evidence="3">NAD-dependent lysine deacetylase and desuccinylase that specifically removes acetyl and succinyl groups on target proteins. Modulates the activities of several proteins which are inactive in their acylated form.</text>
</comment>
<name>D5HCF6_SALRM</name>
<dbReference type="SUPFAM" id="SSF52467">
    <property type="entry name" value="DHS-like NAD/FAD-binding domain"/>
    <property type="match status" value="1"/>
</dbReference>
<dbReference type="Gene3D" id="3.30.1600.10">
    <property type="entry name" value="SIR2/SIRT2 'Small Domain"/>
    <property type="match status" value="1"/>
</dbReference>
<dbReference type="Proteomes" id="UP000000933">
    <property type="component" value="Chromosome"/>
</dbReference>
<evidence type="ECO:0000256" key="3">
    <source>
        <dbReference type="HAMAP-Rule" id="MF_01121"/>
    </source>
</evidence>
<keyword evidence="1" id="KW-0808">Transferase</keyword>
<feature type="binding site" evidence="3">
    <location>
        <begin position="31"/>
        <end position="50"/>
    </location>
    <ligand>
        <name>NAD(+)</name>
        <dbReference type="ChEBI" id="CHEBI:57540"/>
    </ligand>
</feature>
<comment type="domain">
    <text evidence="3">2 residues (Tyr-75 and Arg-78) present in a large hydrophobic pocket are probably involved in substrate specificity. They are important for desuccinylation activity, but dispensable for deacetylation activity.</text>
</comment>
<dbReference type="GO" id="GO:0017136">
    <property type="term" value="F:histone deacetylase activity, NAD-dependent"/>
    <property type="evidence" value="ECO:0007669"/>
    <property type="project" value="TreeGrafter"/>
</dbReference>
<dbReference type="Gene3D" id="3.40.50.1220">
    <property type="entry name" value="TPP-binding domain"/>
    <property type="match status" value="1"/>
</dbReference>
<dbReference type="InterPro" id="IPR050134">
    <property type="entry name" value="NAD-dep_sirtuin_deacylases"/>
</dbReference>
<keyword evidence="3" id="KW-0963">Cytoplasm</keyword>
<keyword evidence="6" id="KW-0378">Hydrolase</keyword>
<dbReference type="GO" id="GO:0005737">
    <property type="term" value="C:cytoplasm"/>
    <property type="evidence" value="ECO:0007669"/>
    <property type="project" value="UniProtKB-SubCell"/>
</dbReference>
<feature type="domain" description="Deacetylase sirtuin-type" evidence="5">
    <location>
        <begin position="6"/>
        <end position="260"/>
    </location>
</feature>
<feature type="binding site" evidence="3">
    <location>
        <begin position="225"/>
        <end position="227"/>
    </location>
    <ligand>
        <name>NAD(+)</name>
        <dbReference type="ChEBI" id="CHEBI:57540"/>
    </ligand>
</feature>
<dbReference type="HAMAP" id="MF_01121">
    <property type="entry name" value="Sirtuin_ClassIII"/>
    <property type="match status" value="1"/>
</dbReference>
<protein>
    <recommendedName>
        <fullName evidence="3">NAD-dependent protein deacylase</fullName>
        <ecNumber evidence="3">2.3.1.286</ecNumber>
    </recommendedName>
    <alternativeName>
        <fullName evidence="3">Regulatory protein SIR2 homolog</fullName>
    </alternativeName>
</protein>
<feature type="binding site" evidence="3">
    <location>
        <position position="78"/>
    </location>
    <ligand>
        <name>substrate</name>
    </ligand>
</feature>
<evidence type="ECO:0000313" key="6">
    <source>
        <dbReference type="EMBL" id="CBH25711.1"/>
    </source>
</evidence>
<evidence type="ECO:0000256" key="2">
    <source>
        <dbReference type="ARBA" id="ARBA00023027"/>
    </source>
</evidence>
<feature type="binding site" evidence="3 4">
    <location>
        <position position="162"/>
    </location>
    <ligand>
        <name>Zn(2+)</name>
        <dbReference type="ChEBI" id="CHEBI:29105"/>
    </ligand>
</feature>
<keyword evidence="2 3" id="KW-0520">NAD</keyword>
<feature type="binding site" evidence="3">
    <location>
        <begin position="109"/>
        <end position="112"/>
    </location>
    <ligand>
        <name>NAD(+)</name>
        <dbReference type="ChEBI" id="CHEBI:57540"/>
    </ligand>
</feature>
<evidence type="ECO:0000313" key="7">
    <source>
        <dbReference type="Proteomes" id="UP000000933"/>
    </source>
</evidence>
<comment type="similarity">
    <text evidence="3">Belongs to the sirtuin family. Class III subfamily.</text>
</comment>
<dbReference type="HOGENOM" id="CLU_023643_3_1_10"/>
<keyword evidence="3 4" id="KW-0479">Metal-binding</keyword>
<evidence type="ECO:0000259" key="5">
    <source>
        <dbReference type="PROSITE" id="PS50305"/>
    </source>
</evidence>